<dbReference type="EMBL" id="ACKQ02000003">
    <property type="protein sequence ID" value="EFK36986.1"/>
    <property type="molecule type" value="Genomic_DNA"/>
</dbReference>
<evidence type="ECO:0000313" key="2">
    <source>
        <dbReference type="Proteomes" id="UP000002969"/>
    </source>
</evidence>
<protein>
    <submittedName>
        <fullName evidence="1">Uncharacterized protein</fullName>
    </submittedName>
</protein>
<sequence>MQRHPFSEWLEKSFGEKDKVESGSKLLNILIVFLYFKSSAFYSTTL</sequence>
<name>A0ABP2IWR8_CHRGE</name>
<comment type="caution">
    <text evidence="1">The sequence shown here is derived from an EMBL/GenBank/DDBJ whole genome shotgun (WGS) entry which is preliminary data.</text>
</comment>
<proteinExistence type="predicted"/>
<organism evidence="1 2">
    <name type="scientific">Chryseobacterium gleum ATCC 35910</name>
    <dbReference type="NCBI Taxonomy" id="525257"/>
    <lineage>
        <taxon>Bacteria</taxon>
        <taxon>Pseudomonadati</taxon>
        <taxon>Bacteroidota</taxon>
        <taxon>Flavobacteriia</taxon>
        <taxon>Flavobacteriales</taxon>
        <taxon>Weeksellaceae</taxon>
        <taxon>Chryseobacterium group</taxon>
        <taxon>Chryseobacterium</taxon>
    </lineage>
</organism>
<keyword evidence="2" id="KW-1185">Reference proteome</keyword>
<dbReference type="Proteomes" id="UP000002969">
    <property type="component" value="Unassembled WGS sequence"/>
</dbReference>
<reference evidence="1" key="1">
    <citation type="submission" date="2010-06" db="EMBL/GenBank/DDBJ databases">
        <authorList>
            <person name="Muzny D."/>
            <person name="Qin X."/>
            <person name="Buhay C."/>
            <person name="Dugan-Rocha S."/>
            <person name="Ding Y."/>
            <person name="Chen G."/>
            <person name="Hawes A."/>
            <person name="Holder M."/>
            <person name="Jhangiani S."/>
            <person name="Johnson A."/>
            <person name="Khan Z."/>
            <person name="Li Z."/>
            <person name="Liu W."/>
            <person name="Liu X."/>
            <person name="Perez L."/>
            <person name="Shen H."/>
            <person name="Wang Q."/>
            <person name="Watt J."/>
            <person name="Xi L."/>
            <person name="Xin Y."/>
            <person name="Zhou J."/>
            <person name="Deng J."/>
            <person name="Jiang H."/>
            <person name="Liu Y."/>
            <person name="Qu J."/>
            <person name="Song X.-Z."/>
            <person name="Zhang L."/>
            <person name="Villasana D."/>
            <person name="Johnson A."/>
            <person name="Liu J."/>
            <person name="Liyanage D."/>
            <person name="Lorensuhewa L."/>
            <person name="Robinson T."/>
            <person name="Song A."/>
            <person name="Song B.-B."/>
            <person name="Dinh H."/>
            <person name="Thornton R."/>
            <person name="Coyle M."/>
            <person name="Francisco L."/>
            <person name="Jackson L."/>
            <person name="Javaid M."/>
            <person name="Korchina V."/>
            <person name="Kovar C."/>
            <person name="Mata R."/>
            <person name="Mathew T."/>
            <person name="Ngo R."/>
            <person name="Nguyen L."/>
            <person name="Nguyen N."/>
            <person name="Okwuonu G."/>
            <person name="Ongeri F."/>
            <person name="Pham C."/>
            <person name="Simmons D."/>
            <person name="Wilczek-Boney K."/>
            <person name="Hale W."/>
            <person name="Jakkamsetti A."/>
            <person name="Pham P."/>
            <person name="Ruth R."/>
            <person name="San Lucas F."/>
            <person name="Warren J."/>
            <person name="Zhang J."/>
            <person name="Zhao Z."/>
            <person name="Zhou C."/>
            <person name="Zhu D."/>
            <person name="Lee S."/>
            <person name="Bess C."/>
            <person name="Blankenburg K."/>
            <person name="Forbes L."/>
            <person name="Fu Q."/>
            <person name="Gubbala S."/>
            <person name="Hirani K."/>
            <person name="Jayaseelan J.C."/>
            <person name="Lara F."/>
            <person name="Munidasa M."/>
            <person name="Palculict T."/>
            <person name="Patil S."/>
            <person name="Pu L.-L."/>
            <person name="Saada N."/>
            <person name="Tang L."/>
            <person name="Weissenberger G."/>
            <person name="Zhu Y."/>
            <person name="Hemphill L."/>
            <person name="Shang Y."/>
            <person name="Youmans B."/>
            <person name="Ayvaz T."/>
            <person name="Ross M."/>
            <person name="Santibanez J."/>
            <person name="Aqrawi P."/>
            <person name="Gross S."/>
            <person name="Joshi V."/>
            <person name="Fowler G."/>
            <person name="Nazareth L."/>
            <person name="Reid J."/>
            <person name="Worley K."/>
            <person name="Petrosino J."/>
            <person name="Highlander S."/>
            <person name="Gibbs R."/>
        </authorList>
    </citation>
    <scope>NUCLEOTIDE SEQUENCE [LARGE SCALE GENOMIC DNA]</scope>
    <source>
        <strain evidence="1">ATCC 35910</strain>
    </source>
</reference>
<accession>A0ABP2IWR8</accession>
<evidence type="ECO:0000313" key="1">
    <source>
        <dbReference type="EMBL" id="EFK36986.1"/>
    </source>
</evidence>
<gene>
    <name evidence="1" type="ORF">HMPREF0204_10832</name>
</gene>